<dbReference type="PROSITE" id="PS00141">
    <property type="entry name" value="ASP_PROTEASE"/>
    <property type="match status" value="1"/>
</dbReference>
<dbReference type="InterPro" id="IPR001969">
    <property type="entry name" value="Aspartic_peptidase_AS"/>
</dbReference>
<organism evidence="3 4">
    <name type="scientific">Castilleja foliolosa</name>
    <dbReference type="NCBI Taxonomy" id="1961234"/>
    <lineage>
        <taxon>Eukaryota</taxon>
        <taxon>Viridiplantae</taxon>
        <taxon>Streptophyta</taxon>
        <taxon>Embryophyta</taxon>
        <taxon>Tracheophyta</taxon>
        <taxon>Spermatophyta</taxon>
        <taxon>Magnoliopsida</taxon>
        <taxon>eudicotyledons</taxon>
        <taxon>Gunneridae</taxon>
        <taxon>Pentapetalae</taxon>
        <taxon>asterids</taxon>
        <taxon>lamiids</taxon>
        <taxon>Lamiales</taxon>
        <taxon>Orobanchaceae</taxon>
        <taxon>Pedicularideae</taxon>
        <taxon>Castillejinae</taxon>
        <taxon>Castilleja</taxon>
    </lineage>
</organism>
<protein>
    <recommendedName>
        <fullName evidence="2">Peptidase A1 domain-containing protein</fullName>
    </recommendedName>
</protein>
<dbReference type="PANTHER" id="PTHR13683">
    <property type="entry name" value="ASPARTYL PROTEASES"/>
    <property type="match status" value="1"/>
</dbReference>
<proteinExistence type="inferred from homology"/>
<dbReference type="InterPro" id="IPR021109">
    <property type="entry name" value="Peptidase_aspartic_dom_sf"/>
</dbReference>
<comment type="similarity">
    <text evidence="1">Belongs to the peptidase A1 family.</text>
</comment>
<dbReference type="InterPro" id="IPR033121">
    <property type="entry name" value="PEPTIDASE_A1"/>
</dbReference>
<dbReference type="InterPro" id="IPR001461">
    <property type="entry name" value="Aspartic_peptidase_A1"/>
</dbReference>
<accession>A0ABD3DHC0</accession>
<name>A0ABD3DHC0_9LAMI</name>
<dbReference type="InterPro" id="IPR032861">
    <property type="entry name" value="TAXi_N"/>
</dbReference>
<dbReference type="PANTHER" id="PTHR13683:SF800">
    <property type="entry name" value="EUKARYOTIC ASPARTYL PROTEASE FAMILY PROTEIN"/>
    <property type="match status" value="1"/>
</dbReference>
<dbReference type="Pfam" id="PF14543">
    <property type="entry name" value="TAXi_N"/>
    <property type="match status" value="1"/>
</dbReference>
<gene>
    <name evidence="3" type="ORF">CASFOL_016217</name>
</gene>
<evidence type="ECO:0000313" key="3">
    <source>
        <dbReference type="EMBL" id="KAL3641249.1"/>
    </source>
</evidence>
<dbReference type="SUPFAM" id="SSF50630">
    <property type="entry name" value="Acid proteases"/>
    <property type="match status" value="1"/>
</dbReference>
<dbReference type="Gene3D" id="2.40.70.10">
    <property type="entry name" value="Acid Proteases"/>
    <property type="match status" value="1"/>
</dbReference>
<reference evidence="4" key="1">
    <citation type="journal article" date="2024" name="IScience">
        <title>Strigolactones Initiate the Formation of Haustorium-like Structures in Castilleja.</title>
        <authorList>
            <person name="Buerger M."/>
            <person name="Peterson D."/>
            <person name="Chory J."/>
        </authorList>
    </citation>
    <scope>NUCLEOTIDE SEQUENCE [LARGE SCALE GENOMIC DNA]</scope>
</reference>
<dbReference type="PROSITE" id="PS51767">
    <property type="entry name" value="PEPTIDASE_A1"/>
    <property type="match status" value="1"/>
</dbReference>
<dbReference type="EMBL" id="JAVIJP010000017">
    <property type="protein sequence ID" value="KAL3641249.1"/>
    <property type="molecule type" value="Genomic_DNA"/>
</dbReference>
<feature type="domain" description="Peptidase A1" evidence="2">
    <location>
        <begin position="61"/>
        <end position="258"/>
    </location>
</feature>
<evidence type="ECO:0000313" key="4">
    <source>
        <dbReference type="Proteomes" id="UP001632038"/>
    </source>
</evidence>
<dbReference type="AlphaFoldDB" id="A0ABD3DHC0"/>
<sequence length="258" mass="28016">MHQEMYVKALALYLLTWITAAYQPLINLSEMKPSSGGALGSFFYFPITGNVYPSGTVRGYYTVTIRIGNSPYVFDVDTGSNLTWFPCSKQGNVVSCDDPACKALGTLRKNGDNCDTSSASPCEYKVNYADGDSFTGTLVRDSFPPIKLKNGSTLAPMLALGCGDSVYQYGVLGLGKGESGILKQLSNMGVIRNIVGHCLSGQEGGFLFFGDVPFLGIVWKHVFTTRNLTLGDKKSFYEKKIVIVCHPNGTKIFFVIAD</sequence>
<dbReference type="Proteomes" id="UP001632038">
    <property type="component" value="Unassembled WGS sequence"/>
</dbReference>
<evidence type="ECO:0000259" key="2">
    <source>
        <dbReference type="PROSITE" id="PS51767"/>
    </source>
</evidence>
<evidence type="ECO:0000256" key="1">
    <source>
        <dbReference type="ARBA" id="ARBA00007447"/>
    </source>
</evidence>
<comment type="caution">
    <text evidence="3">The sequence shown here is derived from an EMBL/GenBank/DDBJ whole genome shotgun (WGS) entry which is preliminary data.</text>
</comment>
<keyword evidence="4" id="KW-1185">Reference proteome</keyword>